<dbReference type="EMBL" id="CM056819">
    <property type="protein sequence ID" value="KAJ8623822.1"/>
    <property type="molecule type" value="Genomic_DNA"/>
</dbReference>
<organism evidence="1 2">
    <name type="scientific">Persea americana</name>
    <name type="common">Avocado</name>
    <dbReference type="NCBI Taxonomy" id="3435"/>
    <lineage>
        <taxon>Eukaryota</taxon>
        <taxon>Viridiplantae</taxon>
        <taxon>Streptophyta</taxon>
        <taxon>Embryophyta</taxon>
        <taxon>Tracheophyta</taxon>
        <taxon>Spermatophyta</taxon>
        <taxon>Magnoliopsida</taxon>
        <taxon>Magnoliidae</taxon>
        <taxon>Laurales</taxon>
        <taxon>Lauraceae</taxon>
        <taxon>Persea</taxon>
    </lineage>
</organism>
<gene>
    <name evidence="1" type="ORF">MRB53_032352</name>
</gene>
<reference evidence="1 2" key="1">
    <citation type="journal article" date="2022" name="Hortic Res">
        <title>A haplotype resolved chromosomal level avocado genome allows analysis of novel avocado genes.</title>
        <authorList>
            <person name="Nath O."/>
            <person name="Fletcher S.J."/>
            <person name="Hayward A."/>
            <person name="Shaw L.M."/>
            <person name="Masouleh A.K."/>
            <person name="Furtado A."/>
            <person name="Henry R.J."/>
            <person name="Mitter N."/>
        </authorList>
    </citation>
    <scope>NUCLEOTIDE SEQUENCE [LARGE SCALE GENOMIC DNA]</scope>
    <source>
        <strain evidence="2">cv. Hass</strain>
    </source>
</reference>
<proteinExistence type="predicted"/>
<evidence type="ECO:0000313" key="1">
    <source>
        <dbReference type="EMBL" id="KAJ8623822.1"/>
    </source>
</evidence>
<dbReference type="Proteomes" id="UP001234297">
    <property type="component" value="Chromosome 11"/>
</dbReference>
<evidence type="ECO:0000313" key="2">
    <source>
        <dbReference type="Proteomes" id="UP001234297"/>
    </source>
</evidence>
<sequence length="339" mass="38048">MVVILKVELEENKRTHEELEAQLVLKTEENNKLEEEVIGLKTQMEKLSQKLNAYQGSSKLNEILNAQRPPHLKFGLGFEGESSSKQVKEAPQKTKQIAVNVTPPKAISQTQKPKRKLAPPKKMPQPQNFRPPMRIQSTNFRLQAFEVKIGALHVQVDPTSGFKVMARAAGQLCFTQGSLTAYEMRIGKPKSCDREAAFNAKNKAKEVVKSDKDDSDDELTAHFVRKLKKGQGKYKGKLPFKCFNCGDVGHFAAKCPHKDKEEDDDDIPRKKSFKKNYRSKKGKSKSLMSKKMASSSDDNSDDSGNDATEALFMVMLDEQVEDHKSEKGKSSSDDEDAEN</sequence>
<keyword evidence="2" id="KW-1185">Reference proteome</keyword>
<name>A0ACC2KSR9_PERAE</name>
<accession>A0ACC2KSR9</accession>
<protein>
    <submittedName>
        <fullName evidence="1">Uncharacterized protein</fullName>
    </submittedName>
</protein>
<comment type="caution">
    <text evidence="1">The sequence shown here is derived from an EMBL/GenBank/DDBJ whole genome shotgun (WGS) entry which is preliminary data.</text>
</comment>